<organism evidence="1 2">
    <name type="scientific">Sphaerodactylus townsendi</name>
    <dbReference type="NCBI Taxonomy" id="933632"/>
    <lineage>
        <taxon>Eukaryota</taxon>
        <taxon>Metazoa</taxon>
        <taxon>Chordata</taxon>
        <taxon>Craniata</taxon>
        <taxon>Vertebrata</taxon>
        <taxon>Euteleostomi</taxon>
        <taxon>Lepidosauria</taxon>
        <taxon>Squamata</taxon>
        <taxon>Bifurcata</taxon>
        <taxon>Gekkota</taxon>
        <taxon>Sphaerodactylidae</taxon>
        <taxon>Sphaerodactylus</taxon>
    </lineage>
</organism>
<evidence type="ECO:0000313" key="2">
    <source>
        <dbReference type="Proteomes" id="UP000827872"/>
    </source>
</evidence>
<evidence type="ECO:0000313" key="1">
    <source>
        <dbReference type="EMBL" id="KAH7991334.1"/>
    </source>
</evidence>
<dbReference type="Proteomes" id="UP000827872">
    <property type="component" value="Linkage Group LG03"/>
</dbReference>
<sequence>MKEQEADWEATLSGNEQTPDDDEEASEGDRPEQVVIGGSLLERPKGKGFQGLAIEERVGSHQGSENPSENSPGKAPKLCEEPDRGLPESTFQEGIRKHADTGENPCQRFITGRFTHIPARNPAYQE</sequence>
<comment type="caution">
    <text evidence="1">The sequence shown here is derived from an EMBL/GenBank/DDBJ whole genome shotgun (WGS) entry which is preliminary data.</text>
</comment>
<accession>A0ACB8EFF6</accession>
<protein>
    <submittedName>
        <fullName evidence="1">Uncharacterized protein</fullName>
    </submittedName>
</protein>
<proteinExistence type="predicted"/>
<name>A0ACB8EFF6_9SAUR</name>
<gene>
    <name evidence="1" type="ORF">K3G42_004901</name>
</gene>
<dbReference type="EMBL" id="CM037616">
    <property type="protein sequence ID" value="KAH7991334.1"/>
    <property type="molecule type" value="Genomic_DNA"/>
</dbReference>
<reference evidence="1" key="1">
    <citation type="submission" date="2021-08" db="EMBL/GenBank/DDBJ databases">
        <title>The first chromosome-level gecko genome reveals the dynamic sex chromosomes of Neotropical dwarf geckos (Sphaerodactylidae: Sphaerodactylus).</title>
        <authorList>
            <person name="Pinto B.J."/>
            <person name="Keating S.E."/>
            <person name="Gamble T."/>
        </authorList>
    </citation>
    <scope>NUCLEOTIDE SEQUENCE</scope>
    <source>
        <strain evidence="1">TG3544</strain>
    </source>
</reference>
<keyword evidence="2" id="KW-1185">Reference proteome</keyword>